<keyword evidence="4" id="KW-1185">Reference proteome</keyword>
<name>A0A3D8K6D8_9BURK</name>
<dbReference type="PANTHER" id="PTHR43569">
    <property type="entry name" value="AMIDOHYDROLASE"/>
    <property type="match status" value="1"/>
</dbReference>
<gene>
    <name evidence="3" type="ORF">DWV00_03260</name>
</gene>
<dbReference type="InterPro" id="IPR006680">
    <property type="entry name" value="Amidohydro-rel"/>
</dbReference>
<dbReference type="SUPFAM" id="SSF51556">
    <property type="entry name" value="Metallo-dependent hydrolases"/>
    <property type="match status" value="1"/>
</dbReference>
<dbReference type="Gene3D" id="3.20.20.140">
    <property type="entry name" value="Metal-dependent hydrolases"/>
    <property type="match status" value="1"/>
</dbReference>
<dbReference type="Pfam" id="PF04909">
    <property type="entry name" value="Amidohydro_2"/>
    <property type="match status" value="1"/>
</dbReference>
<reference evidence="3 4" key="1">
    <citation type="submission" date="2018-08" db="EMBL/GenBank/DDBJ databases">
        <title>Paraburkholderia sp. DHOM06 isolated from forest soil.</title>
        <authorList>
            <person name="Gao Z.-H."/>
            <person name="Qiu L.-H."/>
        </authorList>
    </citation>
    <scope>NUCLEOTIDE SEQUENCE [LARGE SCALE GENOMIC DNA]</scope>
    <source>
        <strain evidence="3 4">DHOM06</strain>
    </source>
</reference>
<dbReference type="GO" id="GO:0016787">
    <property type="term" value="F:hydrolase activity"/>
    <property type="evidence" value="ECO:0007669"/>
    <property type="project" value="UniProtKB-KW"/>
</dbReference>
<evidence type="ECO:0000313" key="3">
    <source>
        <dbReference type="EMBL" id="RDV00780.1"/>
    </source>
</evidence>
<organism evidence="3 4">
    <name type="scientific">Trinickia dinghuensis</name>
    <dbReference type="NCBI Taxonomy" id="2291023"/>
    <lineage>
        <taxon>Bacteria</taxon>
        <taxon>Pseudomonadati</taxon>
        <taxon>Pseudomonadota</taxon>
        <taxon>Betaproteobacteria</taxon>
        <taxon>Burkholderiales</taxon>
        <taxon>Burkholderiaceae</taxon>
        <taxon>Trinickia</taxon>
    </lineage>
</organism>
<proteinExistence type="inferred from homology"/>
<dbReference type="OrthoDB" id="9787654at2"/>
<comment type="caution">
    <text evidence="3">The sequence shown here is derived from an EMBL/GenBank/DDBJ whole genome shotgun (WGS) entry which is preliminary data.</text>
</comment>
<evidence type="ECO:0000256" key="1">
    <source>
        <dbReference type="ARBA" id="ARBA00038310"/>
    </source>
</evidence>
<dbReference type="InterPro" id="IPR032466">
    <property type="entry name" value="Metal_Hydrolase"/>
</dbReference>
<evidence type="ECO:0000259" key="2">
    <source>
        <dbReference type="Pfam" id="PF04909"/>
    </source>
</evidence>
<comment type="similarity">
    <text evidence="1">Belongs to the metallo-dependent hydrolases superfamily.</text>
</comment>
<dbReference type="RefSeq" id="WP_115532050.1">
    <property type="nucleotide sequence ID" value="NZ_QRGA01000001.1"/>
</dbReference>
<evidence type="ECO:0000313" key="4">
    <source>
        <dbReference type="Proteomes" id="UP000256838"/>
    </source>
</evidence>
<feature type="domain" description="Amidohydrolase-related" evidence="2">
    <location>
        <begin position="5"/>
        <end position="286"/>
    </location>
</feature>
<dbReference type="InterPro" id="IPR052350">
    <property type="entry name" value="Metallo-dep_Lactonases"/>
</dbReference>
<accession>A0A3D8K6D8</accession>
<dbReference type="Proteomes" id="UP000256838">
    <property type="component" value="Unassembled WGS sequence"/>
</dbReference>
<protein>
    <submittedName>
        <fullName evidence="3">Amidohydrolase</fullName>
    </submittedName>
</protein>
<dbReference type="EMBL" id="QRGA01000001">
    <property type="protein sequence ID" value="RDV00780.1"/>
    <property type="molecule type" value="Genomic_DNA"/>
</dbReference>
<keyword evidence="3" id="KW-0378">Hydrolase</keyword>
<dbReference type="PANTHER" id="PTHR43569:SF2">
    <property type="entry name" value="AMIDOHYDROLASE-RELATED DOMAIN-CONTAINING PROTEIN"/>
    <property type="match status" value="1"/>
</dbReference>
<sequence length="294" mass="32521">MTLRIDAHQHYWQIGARAGYWPPRELDAIYRDFGPEDLAPELAAARISGTVLVQSLPTEDDTRFLLGLADKTEAVCAVVGWVDLKATDAAARIAAFAAHPKARGLRPMLQDLPDDAWIDDPILDNAVAAMVEHDLRFDALVMPRHLDALYEFARRYPDLRIVVDHGAKPRIAAKAVEPWLSAMTRLALLPNVHCKLSGLWTEAGDAGDPTVDDVIRNRVRPYVRVVAELFGARRLMWGSDWPVLRLAPCSGGYGEWLAACEADCARFLGAEAVPDVFGGNATKFYRVGDFLRHA</sequence>
<dbReference type="AlphaFoldDB" id="A0A3D8K6D8"/>